<dbReference type="InterPro" id="IPR011701">
    <property type="entry name" value="MFS"/>
</dbReference>
<dbReference type="EMBL" id="LN899821">
    <property type="protein sequence ID" value="CUV19448.1"/>
    <property type="molecule type" value="Genomic_DNA"/>
</dbReference>
<dbReference type="PANTHER" id="PTHR23508:SF10">
    <property type="entry name" value="CARBOXYLIC ACID TRANSPORTER PROTEIN HOMOLOG"/>
    <property type="match status" value="1"/>
</dbReference>
<evidence type="ECO:0000256" key="1">
    <source>
        <dbReference type="ARBA" id="ARBA00004141"/>
    </source>
</evidence>
<dbReference type="PANTHER" id="PTHR23508">
    <property type="entry name" value="CARBOXYLIC ACID TRANSPORTER PROTEIN HOMOLOG"/>
    <property type="match status" value="1"/>
</dbReference>
<keyword evidence="3" id="KW-1133">Transmembrane helix</keyword>
<accession>A0A0S4UB37</accession>
<organism evidence="5">
    <name type="scientific">Ralstonia solanacearum</name>
    <name type="common">Pseudomonas solanacearum</name>
    <dbReference type="NCBI Taxonomy" id="305"/>
    <lineage>
        <taxon>Bacteria</taxon>
        <taxon>Pseudomonadati</taxon>
        <taxon>Pseudomonadota</taxon>
        <taxon>Betaproteobacteria</taxon>
        <taxon>Burkholderiales</taxon>
        <taxon>Burkholderiaceae</taxon>
        <taxon>Ralstonia</taxon>
        <taxon>Ralstonia solanacearum species complex</taxon>
    </lineage>
</organism>
<keyword evidence="2" id="KW-0812">Transmembrane</keyword>
<dbReference type="SUPFAM" id="SSF103473">
    <property type="entry name" value="MFS general substrate transporter"/>
    <property type="match status" value="1"/>
</dbReference>
<dbReference type="PROSITE" id="PS50850">
    <property type="entry name" value="MFS"/>
    <property type="match status" value="1"/>
</dbReference>
<comment type="subcellular location">
    <subcellularLocation>
        <location evidence="1">Membrane</location>
        <topology evidence="1">Multi-pass membrane protein</topology>
    </subcellularLocation>
</comment>
<proteinExistence type="predicted"/>
<dbReference type="InterPro" id="IPR020846">
    <property type="entry name" value="MFS_dom"/>
</dbReference>
<dbReference type="Gene3D" id="1.20.1250.20">
    <property type="entry name" value="MFS general substrate transporter like domains"/>
    <property type="match status" value="1"/>
</dbReference>
<dbReference type="GO" id="GO:0046943">
    <property type="term" value="F:carboxylic acid transmembrane transporter activity"/>
    <property type="evidence" value="ECO:0007669"/>
    <property type="project" value="TreeGrafter"/>
</dbReference>
<protein>
    <submittedName>
        <fullName evidence="5">Uncharacterized protein</fullName>
    </submittedName>
</protein>
<dbReference type="Pfam" id="PF07690">
    <property type="entry name" value="MFS_1"/>
    <property type="match status" value="1"/>
</dbReference>
<evidence type="ECO:0000256" key="3">
    <source>
        <dbReference type="ARBA" id="ARBA00022989"/>
    </source>
</evidence>
<dbReference type="InterPro" id="IPR036259">
    <property type="entry name" value="MFS_trans_sf"/>
</dbReference>
<evidence type="ECO:0000256" key="4">
    <source>
        <dbReference type="ARBA" id="ARBA00023136"/>
    </source>
</evidence>
<evidence type="ECO:0000256" key="2">
    <source>
        <dbReference type="ARBA" id="ARBA00022692"/>
    </source>
</evidence>
<name>A0A0S4UB37_RALSL</name>
<dbReference type="AlphaFoldDB" id="A0A0S4UB37"/>
<keyword evidence="4" id="KW-0472">Membrane</keyword>
<evidence type="ECO:0000313" key="5">
    <source>
        <dbReference type="EMBL" id="CUV19448.1"/>
    </source>
</evidence>
<sequence length="219" mass="22473">MLPPSPVIDVRAWLDRQRFSAFQWSVVLLCFFVVAIDGFDTACVGFIAPALAQDWHIGPAVLGTVFSAGLAGLMVGALVIGRMMDRYPATVVLCCTYGLGAGFLVLTGVSQGTMLAIAVTGVGFCISGSQIGANAFAAQFYPTASRVTGISWALGIGRLGSVCGALIGGVLLAANIGFQLLFLLVAVPAAIASFAIFLCGAQARHVETQGALPAVTEGT</sequence>
<gene>
    <name evidence="5" type="ORF">PSS4_v1_1030016</name>
</gene>
<dbReference type="GO" id="GO:0005886">
    <property type="term" value="C:plasma membrane"/>
    <property type="evidence" value="ECO:0007669"/>
    <property type="project" value="TreeGrafter"/>
</dbReference>
<reference evidence="5" key="1">
    <citation type="submission" date="2015-10" db="EMBL/GenBank/DDBJ databases">
        <authorList>
            <person name="Gilbert D.G."/>
        </authorList>
    </citation>
    <scope>NUCLEOTIDE SEQUENCE</scope>
    <source>
        <strain evidence="5">Phyl III-seqv23</strain>
    </source>
</reference>